<dbReference type="KEGG" id="seqo:SE1039_11430"/>
<accession>A0A9X4QXT1</accession>
<dbReference type="AlphaFoldDB" id="A0A9X4QXT1"/>
<gene>
    <name evidence="1" type="ORF">M4L89_00820</name>
</gene>
<comment type="caution">
    <text evidence="1">The sequence shown here is derived from an EMBL/GenBank/DDBJ whole genome shotgun (WGS) entry which is preliminary data.</text>
</comment>
<evidence type="ECO:0000313" key="1">
    <source>
        <dbReference type="EMBL" id="MDG0844783.1"/>
    </source>
</evidence>
<organism evidence="1 2">
    <name type="scientific">Staphylococcus equorum</name>
    <dbReference type="NCBI Taxonomy" id="246432"/>
    <lineage>
        <taxon>Bacteria</taxon>
        <taxon>Bacillati</taxon>
        <taxon>Bacillota</taxon>
        <taxon>Bacilli</taxon>
        <taxon>Bacillales</taxon>
        <taxon>Staphylococcaceae</taxon>
        <taxon>Staphylococcus</taxon>
    </lineage>
</organism>
<evidence type="ECO:0000313" key="2">
    <source>
        <dbReference type="Proteomes" id="UP001152422"/>
    </source>
</evidence>
<proteinExistence type="predicted"/>
<reference evidence="1" key="1">
    <citation type="submission" date="2022-05" db="EMBL/GenBank/DDBJ databases">
        <title>Comparative genomics of Staphylococcus equorum isolates.</title>
        <authorList>
            <person name="Luelf R.H."/>
        </authorList>
    </citation>
    <scope>NUCLEOTIDE SEQUENCE</scope>
    <source>
        <strain evidence="1">TMW 2.2497</strain>
    </source>
</reference>
<protein>
    <submittedName>
        <fullName evidence="1">Uncharacterized protein</fullName>
    </submittedName>
</protein>
<dbReference type="RefSeq" id="WP_002507788.1">
    <property type="nucleotide sequence ID" value="NZ_CP013114.1"/>
</dbReference>
<keyword evidence="2" id="KW-1185">Reference proteome</keyword>
<name>A0A9X4QXT1_9STAP</name>
<dbReference type="EMBL" id="JAMBQA010000001">
    <property type="protein sequence ID" value="MDG0844783.1"/>
    <property type="molecule type" value="Genomic_DNA"/>
</dbReference>
<dbReference type="Proteomes" id="UP001152422">
    <property type="component" value="Unassembled WGS sequence"/>
</dbReference>
<sequence length="65" mass="7462">MNKIKLSTLRAASLKELESSINAFLEEDEVAGYQLLNATVREVEERTYSSNEEEFNAILTFVKYD</sequence>